<reference evidence="1 2" key="2">
    <citation type="journal article" date="2022" name="Mol. Biol. Evol.">
        <title>Comparative Genomics Reveals Insights into the Divergent Evolution of Astigmatic Mites and Household Pest Adaptations.</title>
        <authorList>
            <person name="Xiong Q."/>
            <person name="Wan A.T."/>
            <person name="Liu X."/>
            <person name="Fung C.S."/>
            <person name="Xiao X."/>
            <person name="Malainual N."/>
            <person name="Hou J."/>
            <person name="Wang L."/>
            <person name="Wang M."/>
            <person name="Yang K.Y."/>
            <person name="Cui Y."/>
            <person name="Leung E.L."/>
            <person name="Nong W."/>
            <person name="Shin S.K."/>
            <person name="Au S.W."/>
            <person name="Jeong K.Y."/>
            <person name="Chew F.T."/>
            <person name="Hui J.H."/>
            <person name="Leung T.F."/>
            <person name="Tungtrongchitr A."/>
            <person name="Zhong N."/>
            <person name="Liu Z."/>
            <person name="Tsui S.K."/>
        </authorList>
    </citation>
    <scope>NUCLEOTIDE SEQUENCE [LARGE SCALE GENOMIC DNA]</scope>
    <source>
        <strain evidence="1">Derp</strain>
    </source>
</reference>
<evidence type="ECO:0000313" key="2">
    <source>
        <dbReference type="Proteomes" id="UP000887458"/>
    </source>
</evidence>
<accession>A0ABQ8J2L1</accession>
<dbReference type="Proteomes" id="UP000887458">
    <property type="component" value="Unassembled WGS sequence"/>
</dbReference>
<protein>
    <submittedName>
        <fullName evidence="1">Uncharacterized protein</fullName>
    </submittedName>
</protein>
<evidence type="ECO:0000313" key="1">
    <source>
        <dbReference type="EMBL" id="KAH9416761.1"/>
    </source>
</evidence>
<organism evidence="1 2">
    <name type="scientific">Dermatophagoides pteronyssinus</name>
    <name type="common">European house dust mite</name>
    <dbReference type="NCBI Taxonomy" id="6956"/>
    <lineage>
        <taxon>Eukaryota</taxon>
        <taxon>Metazoa</taxon>
        <taxon>Ecdysozoa</taxon>
        <taxon>Arthropoda</taxon>
        <taxon>Chelicerata</taxon>
        <taxon>Arachnida</taxon>
        <taxon>Acari</taxon>
        <taxon>Acariformes</taxon>
        <taxon>Sarcoptiformes</taxon>
        <taxon>Astigmata</taxon>
        <taxon>Psoroptidia</taxon>
        <taxon>Analgoidea</taxon>
        <taxon>Pyroglyphidae</taxon>
        <taxon>Dermatophagoidinae</taxon>
        <taxon>Dermatophagoides</taxon>
    </lineage>
</organism>
<proteinExistence type="predicted"/>
<comment type="caution">
    <text evidence="1">The sequence shown here is derived from an EMBL/GenBank/DDBJ whole genome shotgun (WGS) entry which is preliminary data.</text>
</comment>
<reference evidence="1 2" key="1">
    <citation type="journal article" date="2018" name="J. Allergy Clin. Immunol.">
        <title>High-quality assembly of Dermatophagoides pteronyssinus genome and transcriptome reveals a wide range of novel allergens.</title>
        <authorList>
            <person name="Liu X.Y."/>
            <person name="Yang K.Y."/>
            <person name="Wang M.Q."/>
            <person name="Kwok J.S."/>
            <person name="Zeng X."/>
            <person name="Yang Z."/>
            <person name="Xiao X.J."/>
            <person name="Lau C.P."/>
            <person name="Li Y."/>
            <person name="Huang Z.M."/>
            <person name="Ba J.G."/>
            <person name="Yim A.K."/>
            <person name="Ouyang C.Y."/>
            <person name="Ngai S.M."/>
            <person name="Chan T.F."/>
            <person name="Leung E.L."/>
            <person name="Liu L."/>
            <person name="Liu Z.G."/>
            <person name="Tsui S.K."/>
        </authorList>
    </citation>
    <scope>NUCLEOTIDE SEQUENCE [LARGE SCALE GENOMIC DNA]</scope>
    <source>
        <strain evidence="1">Derp</strain>
    </source>
</reference>
<keyword evidence="2" id="KW-1185">Reference proteome</keyword>
<dbReference type="EMBL" id="NJHN03000087">
    <property type="protein sequence ID" value="KAH9416761.1"/>
    <property type="molecule type" value="Genomic_DNA"/>
</dbReference>
<gene>
    <name evidence="1" type="ORF">DERP_014813</name>
</gene>
<name>A0ABQ8J2L1_DERPT</name>
<sequence length="100" mass="11687">MIIKIKIKVHPETPDPSWKIRDFRAQSRQCSQQWSAVGFGRRQAITFSILVFQRNEEISMMERVWPYVGMSLHCSASERKEECGSCRPCSWFHSLTFAFG</sequence>